<dbReference type="STRING" id="4081.A0A3Q7FPP6"/>
<dbReference type="PANTHER" id="PTHR48044">
    <property type="entry name" value="GLYCOSYLTRANSFERASE"/>
    <property type="match status" value="1"/>
</dbReference>
<dbReference type="Gramene" id="Solyc03g096200.1.1">
    <property type="protein sequence ID" value="Solyc03g096200.1.1.1"/>
    <property type="gene ID" value="Solyc03g096200.1"/>
</dbReference>
<evidence type="ECO:0000313" key="1">
    <source>
        <dbReference type="EnsemblPlants" id="Solyc03g096200.1.1.1"/>
    </source>
</evidence>
<protein>
    <submittedName>
        <fullName evidence="1">Uncharacterized protein</fullName>
    </submittedName>
</protein>
<evidence type="ECO:0000313" key="2">
    <source>
        <dbReference type="Proteomes" id="UP000004994"/>
    </source>
</evidence>
<dbReference type="Gene3D" id="3.40.50.2000">
    <property type="entry name" value="Glycogen Phosphorylase B"/>
    <property type="match status" value="1"/>
</dbReference>
<sequence>MESISMEVPLAAWPMHSDHPRDTVLITKILEVGLVVKDLAQQDELVTLDRMEKVVRILMESKEGEEMRKNKRVEFWCEKCCGRKWCHKK</sequence>
<dbReference type="GO" id="GO:0008194">
    <property type="term" value="F:UDP-glycosyltransferase activity"/>
    <property type="evidence" value="ECO:0007669"/>
    <property type="project" value="UniProtKB-ARBA"/>
</dbReference>
<dbReference type="SUPFAM" id="SSF53756">
    <property type="entry name" value="UDP-Glycosyltransferase/glycogen phosphorylase"/>
    <property type="match status" value="1"/>
</dbReference>
<dbReference type="AlphaFoldDB" id="A0A3Q7FPP6"/>
<dbReference type="EnsemblPlants" id="Solyc03g096200.1.1">
    <property type="protein sequence ID" value="Solyc03g096200.1.1.1"/>
    <property type="gene ID" value="Solyc03g096200.1"/>
</dbReference>
<dbReference type="Proteomes" id="UP000004994">
    <property type="component" value="Chromosome 3"/>
</dbReference>
<reference evidence="1" key="1">
    <citation type="journal article" date="2012" name="Nature">
        <title>The tomato genome sequence provides insights into fleshy fruit evolution.</title>
        <authorList>
            <consortium name="Tomato Genome Consortium"/>
        </authorList>
    </citation>
    <scope>NUCLEOTIDE SEQUENCE [LARGE SCALE GENOMIC DNA]</scope>
    <source>
        <strain evidence="1">cv. Heinz 1706</strain>
    </source>
</reference>
<dbReference type="PANTHER" id="PTHR48044:SF22">
    <property type="entry name" value="GLYCOSYLTRANSFERASE"/>
    <property type="match status" value="1"/>
</dbReference>
<dbReference type="PaxDb" id="4081-Solyc03g096200.1.1"/>
<proteinExistence type="predicted"/>
<reference evidence="1" key="2">
    <citation type="submission" date="2019-01" db="UniProtKB">
        <authorList>
            <consortium name="EnsemblPlants"/>
        </authorList>
    </citation>
    <scope>IDENTIFICATION</scope>
    <source>
        <strain evidence="1">cv. Heinz 1706</strain>
    </source>
</reference>
<accession>A0A3Q7FPP6</accession>
<dbReference type="OMA" id="MRERAQC"/>
<dbReference type="GO" id="GO:1901135">
    <property type="term" value="P:carbohydrate derivative metabolic process"/>
    <property type="evidence" value="ECO:0007669"/>
    <property type="project" value="UniProtKB-ARBA"/>
</dbReference>
<dbReference type="InParanoid" id="A0A3Q7FPP6"/>
<organism evidence="1">
    <name type="scientific">Solanum lycopersicum</name>
    <name type="common">Tomato</name>
    <name type="synonym">Lycopersicon esculentum</name>
    <dbReference type="NCBI Taxonomy" id="4081"/>
    <lineage>
        <taxon>Eukaryota</taxon>
        <taxon>Viridiplantae</taxon>
        <taxon>Streptophyta</taxon>
        <taxon>Embryophyta</taxon>
        <taxon>Tracheophyta</taxon>
        <taxon>Spermatophyta</taxon>
        <taxon>Magnoliopsida</taxon>
        <taxon>eudicotyledons</taxon>
        <taxon>Gunneridae</taxon>
        <taxon>Pentapetalae</taxon>
        <taxon>asterids</taxon>
        <taxon>lamiids</taxon>
        <taxon>Solanales</taxon>
        <taxon>Solanaceae</taxon>
        <taxon>Solanoideae</taxon>
        <taxon>Solaneae</taxon>
        <taxon>Solanum</taxon>
        <taxon>Solanum subgen. Lycopersicon</taxon>
    </lineage>
</organism>
<keyword evidence="2" id="KW-1185">Reference proteome</keyword>
<name>A0A3Q7FPP6_SOLLC</name>